<feature type="transmembrane region" description="Helical" evidence="13">
    <location>
        <begin position="478"/>
        <end position="497"/>
    </location>
</feature>
<evidence type="ECO:0000256" key="5">
    <source>
        <dbReference type="ARBA" id="ARBA00022630"/>
    </source>
</evidence>
<proteinExistence type="inferred from homology"/>
<keyword evidence="15" id="KW-0503">Monooxygenase</keyword>
<dbReference type="OrthoDB" id="1678617at2759"/>
<comment type="caution">
    <text evidence="15">The sequence shown here is derived from an EMBL/GenBank/DDBJ whole genome shotgun (WGS) entry which is preliminary data.</text>
</comment>
<dbReference type="UniPathway" id="UPA00767">
    <property type="reaction ID" value="UER00752"/>
</dbReference>
<dbReference type="AlphaFoldDB" id="A0A068RSN1"/>
<dbReference type="InterPro" id="IPR036188">
    <property type="entry name" value="FAD/NAD-bd_sf"/>
</dbReference>
<name>A0A068RSN1_9FUNG</name>
<evidence type="ECO:0000256" key="10">
    <source>
        <dbReference type="ARBA" id="ARBA00022989"/>
    </source>
</evidence>
<dbReference type="STRING" id="1263082.A0A068RSN1"/>
<reference evidence="15" key="1">
    <citation type="submission" date="2013-08" db="EMBL/GenBank/DDBJ databases">
        <title>Gene expansion shapes genome architecture in the human pathogen Lichtheimia corymbifera: an evolutionary genomics analysis in the ancient terrestrial Mucorales (Mucoromycotina).</title>
        <authorList>
            <person name="Schwartze V.U."/>
            <person name="Winter S."/>
            <person name="Shelest E."/>
            <person name="Marcet-Houben M."/>
            <person name="Horn F."/>
            <person name="Wehner S."/>
            <person name="Hoffmann K."/>
            <person name="Riege K."/>
            <person name="Sammeth M."/>
            <person name="Nowrousian M."/>
            <person name="Valiante V."/>
            <person name="Linde J."/>
            <person name="Jacobsen I.D."/>
            <person name="Marz M."/>
            <person name="Brakhage A.A."/>
            <person name="Gabaldon T."/>
            <person name="Bocker S."/>
            <person name="Voigt K."/>
        </authorList>
    </citation>
    <scope>NUCLEOTIDE SEQUENCE [LARGE SCALE GENOMIC DNA]</scope>
    <source>
        <strain evidence="15">FSU 9682</strain>
    </source>
</reference>
<keyword evidence="11 13" id="KW-0560">Oxidoreductase</keyword>
<evidence type="ECO:0000256" key="4">
    <source>
        <dbReference type="ARBA" id="ARBA00008802"/>
    </source>
</evidence>
<keyword evidence="5 13" id="KW-0285">Flavoprotein</keyword>
<evidence type="ECO:0000256" key="9">
    <source>
        <dbReference type="ARBA" id="ARBA00022848"/>
    </source>
</evidence>
<dbReference type="PANTHER" id="PTHR10835:SF0">
    <property type="entry name" value="SQUALENE MONOOXYGENASE"/>
    <property type="match status" value="1"/>
</dbReference>
<dbReference type="PRINTS" id="PR00420">
    <property type="entry name" value="RNGMNOXGNASE"/>
</dbReference>
<keyword evidence="12 13" id="KW-0472">Membrane</keyword>
<evidence type="ECO:0000256" key="8">
    <source>
        <dbReference type="ARBA" id="ARBA00022827"/>
    </source>
</evidence>
<evidence type="ECO:0000256" key="13">
    <source>
        <dbReference type="RuleBase" id="RU367121"/>
    </source>
</evidence>
<protein>
    <recommendedName>
        <fullName evidence="13">Squalene monooxygenase</fullName>
        <ecNumber evidence="13">1.14.14.17</ecNumber>
    </recommendedName>
</protein>
<comment type="cofactor">
    <cofactor evidence="1 13">
        <name>FAD</name>
        <dbReference type="ChEBI" id="CHEBI:57692"/>
    </cofactor>
</comment>
<evidence type="ECO:0000313" key="15">
    <source>
        <dbReference type="EMBL" id="CDH51966.1"/>
    </source>
</evidence>
<feature type="transmembrane region" description="Helical" evidence="13">
    <location>
        <begin position="449"/>
        <end position="466"/>
    </location>
</feature>
<evidence type="ECO:0000313" key="16">
    <source>
        <dbReference type="Proteomes" id="UP000027586"/>
    </source>
</evidence>
<comment type="function">
    <text evidence="13">Catalyzes the stereospecific oxidation of squalene to (S)-2,3-epoxysqualene, and is considered to be a rate-limiting enzyme in steroid biosynthesis.</text>
</comment>
<dbReference type="SUPFAM" id="SSF51905">
    <property type="entry name" value="FAD/NAD(P)-binding domain"/>
    <property type="match status" value="1"/>
</dbReference>
<organism evidence="15 16">
    <name type="scientific">Lichtheimia corymbifera JMRC:FSU:9682</name>
    <dbReference type="NCBI Taxonomy" id="1263082"/>
    <lineage>
        <taxon>Eukaryota</taxon>
        <taxon>Fungi</taxon>
        <taxon>Fungi incertae sedis</taxon>
        <taxon>Mucoromycota</taxon>
        <taxon>Mucoromycotina</taxon>
        <taxon>Mucoromycetes</taxon>
        <taxon>Mucorales</taxon>
        <taxon>Lichtheimiaceae</taxon>
        <taxon>Lichtheimia</taxon>
    </lineage>
</organism>
<evidence type="ECO:0000256" key="11">
    <source>
        <dbReference type="ARBA" id="ARBA00023002"/>
    </source>
</evidence>
<sequence>MYTRGRNSVFSFSSVTNSGYLYQLPFCTRSHSYLLSNLSMPSIVESSSEYDLIIVGAGVLGSAAAKAFGSDGRRVLLLERDLSEPDRIVGELLQPGGVNALTALGMEDCLEGIDGIPCHGYAIYRENEWVHIPYPVNDATGENAVGKSFHHGRFIQKLRAAARDTKNVEVKEATVTSLIKDEDDDRVIGVLANPKDGKEEKFYAPLTLVADGLFSKFRKEFTEKTPDVRSYFAGFEIKGLTMPMPNHGHVILVDPSPVLMYQIGSNETRVLIDVPGKLPSIANGDLKRYFEESIAPQLPESIRPKFLEALQTERLRSMPNGFLPPSVNQNNGLIILGDAMNMRHPLTGGGMTVALQDVVLLKELLSPESIPSFTETDVIIQQMGAFHWARKRYCTAINVLAMALYRLFSAQDSDLAVLQRGCFEYFKCGGKCISEPCGLLSGLIQRPIVLIYHFFAVAVYALVVEFKRAGWSQAHISFIKIFTVLYAACVTIFPYLWSETKN</sequence>
<dbReference type="EC" id="1.14.14.17" evidence="13"/>
<dbReference type="Pfam" id="PF08491">
    <property type="entry name" value="SE"/>
    <property type="match status" value="1"/>
</dbReference>
<dbReference type="GO" id="GO:0050660">
    <property type="term" value="F:flavin adenine dinucleotide binding"/>
    <property type="evidence" value="ECO:0007669"/>
    <property type="project" value="UniProtKB-UniRule"/>
</dbReference>
<dbReference type="GO" id="GO:0004506">
    <property type="term" value="F:squalene monooxygenase activity"/>
    <property type="evidence" value="ECO:0007669"/>
    <property type="project" value="UniProtKB-UniRule"/>
</dbReference>
<keyword evidence="10 13" id="KW-1133">Transmembrane helix</keyword>
<dbReference type="Gene3D" id="3.50.50.60">
    <property type="entry name" value="FAD/NAD(P)-binding domain"/>
    <property type="match status" value="1"/>
</dbReference>
<evidence type="ECO:0000256" key="12">
    <source>
        <dbReference type="ARBA" id="ARBA00023136"/>
    </source>
</evidence>
<keyword evidence="7 13" id="KW-0256">Endoplasmic reticulum</keyword>
<evidence type="ECO:0000256" key="7">
    <source>
        <dbReference type="ARBA" id="ARBA00022824"/>
    </source>
</evidence>
<dbReference type="GO" id="GO:0005789">
    <property type="term" value="C:endoplasmic reticulum membrane"/>
    <property type="evidence" value="ECO:0007669"/>
    <property type="project" value="UniProtKB-SubCell"/>
</dbReference>
<comment type="catalytic activity">
    <reaction evidence="13">
        <text>squalene + reduced [NADPH--hemoprotein reductase] + O2 = (S)-2,3-epoxysqualene + oxidized [NADPH--hemoprotein reductase] + H2O + H(+)</text>
        <dbReference type="Rhea" id="RHEA:25282"/>
        <dbReference type="Rhea" id="RHEA-COMP:11964"/>
        <dbReference type="Rhea" id="RHEA-COMP:11965"/>
        <dbReference type="ChEBI" id="CHEBI:15377"/>
        <dbReference type="ChEBI" id="CHEBI:15378"/>
        <dbReference type="ChEBI" id="CHEBI:15379"/>
        <dbReference type="ChEBI" id="CHEBI:15440"/>
        <dbReference type="ChEBI" id="CHEBI:15441"/>
        <dbReference type="ChEBI" id="CHEBI:57618"/>
        <dbReference type="ChEBI" id="CHEBI:58210"/>
        <dbReference type="EC" id="1.14.14.17"/>
    </reaction>
</comment>
<gene>
    <name evidence="15" type="ORF">LCOR_03508.1</name>
</gene>
<evidence type="ECO:0000256" key="3">
    <source>
        <dbReference type="ARBA" id="ARBA00004477"/>
    </source>
</evidence>
<comment type="similarity">
    <text evidence="4 13">Belongs to the squalene monooxygenase family.</text>
</comment>
<accession>A0A068RSN1</accession>
<dbReference type="PANTHER" id="PTHR10835">
    <property type="entry name" value="SQUALENE MONOOXYGENASE"/>
    <property type="match status" value="1"/>
</dbReference>
<evidence type="ECO:0000256" key="2">
    <source>
        <dbReference type="ARBA" id="ARBA00004154"/>
    </source>
</evidence>
<feature type="domain" description="Squalene epoxidase" evidence="14">
    <location>
        <begin position="204"/>
        <end position="473"/>
    </location>
</feature>
<keyword evidence="9" id="KW-0492">Microsome</keyword>
<dbReference type="FunFam" id="3.50.50.60:FF:000166">
    <property type="entry name" value="Squalene monooxygenase Erg1"/>
    <property type="match status" value="1"/>
</dbReference>
<dbReference type="InterPro" id="IPR040125">
    <property type="entry name" value="Squalene_monox"/>
</dbReference>
<dbReference type="InterPro" id="IPR013698">
    <property type="entry name" value="Squalene_epoxidase"/>
</dbReference>
<keyword evidence="6 13" id="KW-0812">Transmembrane</keyword>
<keyword evidence="8 13" id="KW-0274">FAD</keyword>
<keyword evidence="16" id="KW-1185">Reference proteome</keyword>
<dbReference type="Proteomes" id="UP000027586">
    <property type="component" value="Unassembled WGS sequence"/>
</dbReference>
<dbReference type="GO" id="GO:0005811">
    <property type="term" value="C:lipid droplet"/>
    <property type="evidence" value="ECO:0007669"/>
    <property type="project" value="EnsemblFungi"/>
</dbReference>
<dbReference type="VEuPathDB" id="FungiDB:LCOR_03508.1"/>
<evidence type="ECO:0000256" key="6">
    <source>
        <dbReference type="ARBA" id="ARBA00022692"/>
    </source>
</evidence>
<dbReference type="EMBL" id="CBTN010000011">
    <property type="protein sequence ID" value="CDH51966.1"/>
    <property type="molecule type" value="Genomic_DNA"/>
</dbReference>
<evidence type="ECO:0000259" key="14">
    <source>
        <dbReference type="Pfam" id="PF08491"/>
    </source>
</evidence>
<dbReference type="GO" id="GO:0006696">
    <property type="term" value="P:ergosterol biosynthetic process"/>
    <property type="evidence" value="ECO:0007669"/>
    <property type="project" value="EnsemblFungi"/>
</dbReference>
<evidence type="ECO:0000256" key="1">
    <source>
        <dbReference type="ARBA" id="ARBA00001974"/>
    </source>
</evidence>
<comment type="subcellular location">
    <subcellularLocation>
        <location evidence="3 13">Endoplasmic reticulum membrane</location>
        <topology evidence="3 13">Multi-pass membrane protein</topology>
    </subcellularLocation>
    <subcellularLocation>
        <location evidence="2">Microsome membrane</location>
        <topology evidence="2">Multi-pass membrane protein</topology>
    </subcellularLocation>
</comment>